<dbReference type="InterPro" id="IPR013408">
    <property type="entry name" value="Cas10/Csm1"/>
</dbReference>
<dbReference type="GO" id="GO:0005524">
    <property type="term" value="F:ATP binding"/>
    <property type="evidence" value="ECO:0007669"/>
    <property type="project" value="UniProtKB-KW"/>
</dbReference>
<dbReference type="GO" id="GO:0004527">
    <property type="term" value="F:exonuclease activity"/>
    <property type="evidence" value="ECO:0007669"/>
    <property type="project" value="UniProtKB-KW"/>
</dbReference>
<evidence type="ECO:0000256" key="7">
    <source>
        <dbReference type="ARBA" id="ARBA00022759"/>
    </source>
</evidence>
<keyword evidence="5" id="KW-0540">Nuclease</keyword>
<keyword evidence="6" id="KW-0547">Nucleotide-binding</keyword>
<dbReference type="PATRIC" id="fig|66851.6.peg.1432"/>
<comment type="caution">
    <text evidence="14">The sequence shown here is derived from an EMBL/GenBank/DDBJ whole genome shotgun (WGS) entry which is preliminary data.</text>
</comment>
<sequence>MDDYQILKFASLFHDIGKFYQRADNLGKGGHMYDDKYKDADFGKTGAHSKWSADFLNSNFDDLVENLALYHHNPSASDFKELCQMLQKADHHSSKERIESVDKSDVLLTPLTSIFSRISLNDKICDEKYVPLIELNFSNSLNPRDRNVKEGWNLVPEYKNLWNKFKKEFETLNSEDFESVLAVLRKYTSTIPAAVYTSESDISLYDHLKTTTAIANCRYLFSKEEKLHQKNNQKVYKIINGDISGIQNFIYRVNSPEDAPSGMSKRLRGRSLYLTLLCEAIANKIVLDLNLDSTNILFCGGGRFTIIAPNTKKTDEIIREIDFKINEFFIKKFNAELYLALVSTPVCGDDLGNFSKVLSKLTALLNENKKHKFHNHLANIFKIEDEVNYEVCAVCGNEAPRDDFCSECHSHEDLGKSVANAKYLIKYVSNEEIPESDFYIDFLNIGYLFKRNKTDVIKLVDKYYDIDFTISKLNDTNFLDIKDDISNKNVSFDFKVFANNVPNIKGKPLYFNHLAQLSKGANKLGVLKMDVDNLGRIFSQGFNHLGEGGASISRISSLSFYMDLFFSGRINQILSGFKFYTDTHGHDELFRKIEIKFDDESVETLYRPIGLLPDEFEKLGSSTIHINYSGGDDLLVVGPYDDIIQFAQEFRDNFKTWAANNESINISGGITIVSPKFPIGKAAIMADDELEKSKDCGRDKLTVFGEILSWKSKDNYKGFDELFEFGNYLEDLYNKKFISKGFIYSLLKIWNSKSKVKQLSIYDEKSWNNNIFEKKSTKAFVPLLMYKLRLINDKDIRDDLAKKGIKYMPWIKLPVSWSSLRLR</sequence>
<proteinExistence type="inferred from homology"/>
<keyword evidence="8" id="KW-0378">Hydrolase</keyword>
<dbReference type="PANTHER" id="PTHR36528">
    <property type="entry name" value="CRISPR SYSTEM SINGLE-STRAND-SPECIFIC DEOXYRIBONUCLEASE CAS10/CSM1 (SUBTYPE III-A)"/>
    <property type="match status" value="1"/>
</dbReference>
<accession>A0A166AIX3</accession>
<comment type="cofactor">
    <cofactor evidence="1">
        <name>a divalent metal cation</name>
        <dbReference type="ChEBI" id="CHEBI:60240"/>
    </cofactor>
</comment>
<dbReference type="STRING" id="66851.MBORA_13150"/>
<dbReference type="Gene3D" id="1.10.3210.10">
    <property type="entry name" value="Hypothetical protein af1432"/>
    <property type="match status" value="1"/>
</dbReference>
<dbReference type="AlphaFoldDB" id="A0A166AIX3"/>
<reference evidence="15" key="1">
    <citation type="journal article" date="2016" name="Genome Announc.">
        <title>Draft Genome Sequences of Methanobrevibacter curvatus DSM11111, Methanobrevibacter cuticularis DSM11139, Methanobrevibacter filiformis DSM11501, and Methanobrevibacter oralis DSM7256.</title>
        <authorList>
            <person name="Poehlein A."/>
            <person name="Seedorf H."/>
        </authorList>
    </citation>
    <scope>NUCLEOTIDE SEQUENCE [LARGE SCALE GENOMIC DNA]</scope>
    <source>
        <strain evidence="15">DSM 7256 / JCM 30027 / ZR</strain>
    </source>
</reference>
<dbReference type="InterPro" id="IPR000160">
    <property type="entry name" value="GGDEF_dom"/>
</dbReference>
<evidence type="ECO:0000256" key="12">
    <source>
        <dbReference type="ARBA" id="ARBA00032922"/>
    </source>
</evidence>
<gene>
    <name evidence="14" type="ORF">MBORA_13150</name>
</gene>
<dbReference type="PROSITE" id="PS50887">
    <property type="entry name" value="GGDEF"/>
    <property type="match status" value="1"/>
</dbReference>
<evidence type="ECO:0000256" key="11">
    <source>
        <dbReference type="ARBA" id="ARBA00023118"/>
    </source>
</evidence>
<dbReference type="GO" id="GO:0051607">
    <property type="term" value="P:defense response to virus"/>
    <property type="evidence" value="ECO:0007669"/>
    <property type="project" value="UniProtKB-KW"/>
</dbReference>
<evidence type="ECO:0000256" key="4">
    <source>
        <dbReference type="ARBA" id="ARBA00022679"/>
    </source>
</evidence>
<name>A0A166AIX3_METOA</name>
<keyword evidence="15" id="KW-1185">Reference proteome</keyword>
<evidence type="ECO:0000256" key="1">
    <source>
        <dbReference type="ARBA" id="ARBA00001968"/>
    </source>
</evidence>
<evidence type="ECO:0000256" key="10">
    <source>
        <dbReference type="ARBA" id="ARBA00022840"/>
    </source>
</evidence>
<dbReference type="Pfam" id="PF01966">
    <property type="entry name" value="HD"/>
    <property type="match status" value="1"/>
</dbReference>
<dbReference type="OrthoDB" id="57429at2157"/>
<evidence type="ECO:0000256" key="3">
    <source>
        <dbReference type="ARBA" id="ARBA00014333"/>
    </source>
</evidence>
<keyword evidence="10" id="KW-0067">ATP-binding</keyword>
<dbReference type="PANTHER" id="PTHR36528:SF1">
    <property type="entry name" value="CRISPR SYSTEM SINGLE-STRAND-SPECIFIC DEOXYRIBONUCLEASE CAS10_CSM1 (SUBTYPE III-A)"/>
    <property type="match status" value="1"/>
</dbReference>
<comment type="similarity">
    <text evidence="2">Belongs to the CRISPR-associated Cas10/Csm1 family.</text>
</comment>
<evidence type="ECO:0000313" key="14">
    <source>
        <dbReference type="EMBL" id="KZX12086.1"/>
    </source>
</evidence>
<dbReference type="Pfam" id="PF22335">
    <property type="entry name" value="Cas10-Cmr2_palm2"/>
    <property type="match status" value="1"/>
</dbReference>
<keyword evidence="4" id="KW-0808">Transferase</keyword>
<protein>
    <recommendedName>
        <fullName evidence="3">CRISPR system single-strand-specific deoxyribonuclease Cas10/Csm1 (subtype III-A)</fullName>
    </recommendedName>
    <alternativeName>
        <fullName evidence="12">Cyclic oligoadenylate synthase</fullName>
    </alternativeName>
</protein>
<organism evidence="14 15">
    <name type="scientific">Methanobrevibacter oralis</name>
    <dbReference type="NCBI Taxonomy" id="66851"/>
    <lineage>
        <taxon>Archaea</taxon>
        <taxon>Methanobacteriati</taxon>
        <taxon>Methanobacteriota</taxon>
        <taxon>Methanomada group</taxon>
        <taxon>Methanobacteria</taxon>
        <taxon>Methanobacteriales</taxon>
        <taxon>Methanobacteriaceae</taxon>
        <taxon>Methanobrevibacter</taxon>
    </lineage>
</organism>
<evidence type="ECO:0000256" key="6">
    <source>
        <dbReference type="ARBA" id="ARBA00022741"/>
    </source>
</evidence>
<evidence type="ECO:0000259" key="13">
    <source>
        <dbReference type="PROSITE" id="PS50887"/>
    </source>
</evidence>
<dbReference type="InterPro" id="IPR006674">
    <property type="entry name" value="HD_domain"/>
</dbReference>
<dbReference type="InterPro" id="IPR041062">
    <property type="entry name" value="Csm1_B"/>
</dbReference>
<dbReference type="Gene3D" id="3.30.70.270">
    <property type="match status" value="1"/>
</dbReference>
<dbReference type="Proteomes" id="UP000077428">
    <property type="component" value="Unassembled WGS sequence"/>
</dbReference>
<dbReference type="RefSeq" id="WP_082853395.1">
    <property type="nucleotide sequence ID" value="NZ_LT985186.1"/>
</dbReference>
<dbReference type="GO" id="GO:0016740">
    <property type="term" value="F:transferase activity"/>
    <property type="evidence" value="ECO:0007669"/>
    <property type="project" value="UniProtKB-KW"/>
</dbReference>
<dbReference type="GO" id="GO:0004519">
    <property type="term" value="F:endonuclease activity"/>
    <property type="evidence" value="ECO:0007669"/>
    <property type="project" value="UniProtKB-KW"/>
</dbReference>
<dbReference type="EMBL" id="LWMU01000076">
    <property type="protein sequence ID" value="KZX12086.1"/>
    <property type="molecule type" value="Genomic_DNA"/>
</dbReference>
<evidence type="ECO:0000256" key="2">
    <source>
        <dbReference type="ARBA" id="ARBA00005700"/>
    </source>
</evidence>
<feature type="domain" description="GGDEF" evidence="13">
    <location>
        <begin position="522"/>
        <end position="706"/>
    </location>
</feature>
<dbReference type="NCBIfam" id="TIGR02578">
    <property type="entry name" value="cas_TM1811_Csm1"/>
    <property type="match status" value="1"/>
</dbReference>
<keyword evidence="7" id="KW-0255">Endonuclease</keyword>
<dbReference type="InterPro" id="IPR043128">
    <property type="entry name" value="Rev_trsase/Diguanyl_cyclase"/>
</dbReference>
<dbReference type="InterPro" id="IPR052117">
    <property type="entry name" value="Cas10/Csm1_subtype-III-A"/>
</dbReference>
<keyword evidence="9" id="KW-0269">Exonuclease</keyword>
<keyword evidence="11" id="KW-0051">Antiviral defense</keyword>
<dbReference type="InterPro" id="IPR054767">
    <property type="entry name" value="Cas10-Cmr2_palm2"/>
</dbReference>
<dbReference type="Pfam" id="PF18211">
    <property type="entry name" value="Csm1_B"/>
    <property type="match status" value="1"/>
</dbReference>
<evidence type="ECO:0000256" key="8">
    <source>
        <dbReference type="ARBA" id="ARBA00022801"/>
    </source>
</evidence>
<evidence type="ECO:0000313" key="15">
    <source>
        <dbReference type="Proteomes" id="UP000077428"/>
    </source>
</evidence>
<evidence type="ECO:0000256" key="9">
    <source>
        <dbReference type="ARBA" id="ARBA00022839"/>
    </source>
</evidence>
<evidence type="ECO:0000256" key="5">
    <source>
        <dbReference type="ARBA" id="ARBA00022722"/>
    </source>
</evidence>